<dbReference type="PANTHER" id="PTHR31876">
    <property type="entry name" value="COV-LIKE PROTEIN 1"/>
    <property type="match status" value="1"/>
</dbReference>
<dbReference type="RefSeq" id="WP_006955035.1">
    <property type="nucleotide sequence ID" value="NZ_CH672404.1"/>
</dbReference>
<accession>A0ABM9WLZ3</accession>
<name>A0ABM9WLZ3_9GAMM</name>
<sequence>MKRIFQFLLKGLAILLPIIVTIMLARWLLVTVETWLSPIWKALLGESYYFPGLAFASFLLLAVLIGFTSQWSFLQSIWQLPGKLMNKLPLLRNLYGTINDVFDMMQGKDFADESVVLVTMPGSKMQLIGIVTKRSDKKAKDNNDKLVNIMPDDHVAVFLPMAYNVGGYMIMVPKDCVQSIDMKPADALQLTISAGLGKSQGNFKSDEND</sequence>
<dbReference type="EMBL" id="AAMX01000010">
    <property type="protein sequence ID" value="EAQ31959.1"/>
    <property type="molecule type" value="Genomic_DNA"/>
</dbReference>
<evidence type="ECO:0000256" key="1">
    <source>
        <dbReference type="SAM" id="Phobius"/>
    </source>
</evidence>
<dbReference type="InterPro" id="IPR007462">
    <property type="entry name" value="COV1-like"/>
</dbReference>
<feature type="transmembrane region" description="Helical" evidence="1">
    <location>
        <begin position="7"/>
        <end position="28"/>
    </location>
</feature>
<dbReference type="PANTHER" id="PTHR31876:SF26">
    <property type="entry name" value="PROTEIN LIKE COV 2"/>
    <property type="match status" value="1"/>
</dbReference>
<proteinExistence type="predicted"/>
<keyword evidence="3" id="KW-1185">Reference proteome</keyword>
<reference evidence="2 3" key="1">
    <citation type="submission" date="2006-01" db="EMBL/GenBank/DDBJ databases">
        <authorList>
            <person name="Brettar I."/>
            <person name="Hofle M."/>
            <person name="Ferriera S."/>
            <person name="Johnson J."/>
            <person name="Kravitz S."/>
            <person name="Halpern A."/>
            <person name="Remington K."/>
            <person name="Beeson K."/>
            <person name="Tran B."/>
            <person name="Rogers Y.-H."/>
            <person name="Friedman R."/>
            <person name="Venter J.C."/>
        </authorList>
    </citation>
    <scope>NUCLEOTIDE SEQUENCE [LARGE SCALE GENOMIC DNA]</scope>
    <source>
        <strain evidence="2 3">OS145</strain>
    </source>
</reference>
<organism evidence="2 3">
    <name type="scientific">Idiomarina baltica OS145</name>
    <dbReference type="NCBI Taxonomy" id="314276"/>
    <lineage>
        <taxon>Bacteria</taxon>
        <taxon>Pseudomonadati</taxon>
        <taxon>Pseudomonadota</taxon>
        <taxon>Gammaproteobacteria</taxon>
        <taxon>Alteromonadales</taxon>
        <taxon>Idiomarinaceae</taxon>
        <taxon>Idiomarina</taxon>
    </lineage>
</organism>
<keyword evidence="1" id="KW-0472">Membrane</keyword>
<dbReference type="Proteomes" id="UP000016543">
    <property type="component" value="Unassembled WGS sequence"/>
</dbReference>
<feature type="transmembrane region" description="Helical" evidence="1">
    <location>
        <begin position="48"/>
        <end position="67"/>
    </location>
</feature>
<evidence type="ECO:0000313" key="3">
    <source>
        <dbReference type="Proteomes" id="UP000016543"/>
    </source>
</evidence>
<dbReference type="Pfam" id="PF04367">
    <property type="entry name" value="DUF502"/>
    <property type="match status" value="1"/>
</dbReference>
<protein>
    <submittedName>
        <fullName evidence="2">Uncharacterized conserved membrane protein</fullName>
    </submittedName>
</protein>
<keyword evidence="1" id="KW-1133">Transmembrane helix</keyword>
<keyword evidence="1" id="KW-0812">Transmembrane</keyword>
<gene>
    <name evidence="2" type="ORF">OS145_11731</name>
</gene>
<evidence type="ECO:0000313" key="2">
    <source>
        <dbReference type="EMBL" id="EAQ31959.1"/>
    </source>
</evidence>
<comment type="caution">
    <text evidence="2">The sequence shown here is derived from an EMBL/GenBank/DDBJ whole genome shotgun (WGS) entry which is preliminary data.</text>
</comment>